<comment type="caution">
    <text evidence="2">The sequence shown here is derived from an EMBL/GenBank/DDBJ whole genome shotgun (WGS) entry which is preliminary data.</text>
</comment>
<reference evidence="2" key="1">
    <citation type="journal article" date="2014" name="Int. J. Syst. Evol. Microbiol.">
        <title>Complete genome sequence of Corynebacterium casei LMG S-19264T (=DSM 44701T), isolated from a smear-ripened cheese.</title>
        <authorList>
            <consortium name="US DOE Joint Genome Institute (JGI-PGF)"/>
            <person name="Walter F."/>
            <person name="Albersmeier A."/>
            <person name="Kalinowski J."/>
            <person name="Ruckert C."/>
        </authorList>
    </citation>
    <scope>NUCLEOTIDE SEQUENCE</scope>
    <source>
        <strain evidence="2">VKM Ac-1069</strain>
    </source>
</reference>
<dbReference type="RefSeq" id="WP_081923758.1">
    <property type="nucleotide sequence ID" value="NZ_BAAAUZ010000002.1"/>
</dbReference>
<sequence length="141" mass="13939">MILSDDRERGGGVMAAPAAVLVLALVLCLGLGIDGVRKAQLLASVTATAEEAARAGGQEVDTVALRRGVVAIDVDRAQAAALDHLAEAGVTGTVVVVDGAVRVEATAARPTVFLGLLGIDEVTAEGFGEAQPIVVASGGAG</sequence>
<accession>A0A9W6L1F2</accession>
<feature type="transmembrane region" description="Helical" evidence="1">
    <location>
        <begin position="12"/>
        <end position="33"/>
    </location>
</feature>
<proteinExistence type="predicted"/>
<dbReference type="EMBL" id="BSFQ01000005">
    <property type="protein sequence ID" value="GLL10474.1"/>
    <property type="molecule type" value="Genomic_DNA"/>
</dbReference>
<keyword evidence="1" id="KW-0812">Transmembrane</keyword>
<evidence type="ECO:0000313" key="3">
    <source>
        <dbReference type="Proteomes" id="UP001143463"/>
    </source>
</evidence>
<protein>
    <recommendedName>
        <fullName evidence="4">Flp pilus-assembly TadE/G-like</fullName>
    </recommendedName>
</protein>
<keyword evidence="1" id="KW-1133">Transmembrane helix</keyword>
<evidence type="ECO:0008006" key="4">
    <source>
        <dbReference type="Google" id="ProtNLM"/>
    </source>
</evidence>
<keyword evidence="3" id="KW-1185">Reference proteome</keyword>
<evidence type="ECO:0000256" key="1">
    <source>
        <dbReference type="SAM" id="Phobius"/>
    </source>
</evidence>
<dbReference type="AlphaFoldDB" id="A0A9W6L1F2"/>
<gene>
    <name evidence="2" type="ORF">GCM10017577_16140</name>
</gene>
<evidence type="ECO:0000313" key="2">
    <source>
        <dbReference type="EMBL" id="GLL10474.1"/>
    </source>
</evidence>
<name>A0A9W6L1F2_9PSEU</name>
<keyword evidence="1" id="KW-0472">Membrane</keyword>
<reference evidence="2" key="2">
    <citation type="submission" date="2023-01" db="EMBL/GenBank/DDBJ databases">
        <authorList>
            <person name="Sun Q."/>
            <person name="Evtushenko L."/>
        </authorList>
    </citation>
    <scope>NUCLEOTIDE SEQUENCE</scope>
    <source>
        <strain evidence="2">VKM Ac-1069</strain>
    </source>
</reference>
<organism evidence="2 3">
    <name type="scientific">Pseudonocardia halophobica</name>
    <dbReference type="NCBI Taxonomy" id="29401"/>
    <lineage>
        <taxon>Bacteria</taxon>
        <taxon>Bacillati</taxon>
        <taxon>Actinomycetota</taxon>
        <taxon>Actinomycetes</taxon>
        <taxon>Pseudonocardiales</taxon>
        <taxon>Pseudonocardiaceae</taxon>
        <taxon>Pseudonocardia</taxon>
    </lineage>
</organism>
<dbReference type="Proteomes" id="UP001143463">
    <property type="component" value="Unassembled WGS sequence"/>
</dbReference>